<dbReference type="GO" id="GO:0005886">
    <property type="term" value="C:plasma membrane"/>
    <property type="evidence" value="ECO:0007669"/>
    <property type="project" value="UniProtKB-SubCell"/>
</dbReference>
<keyword evidence="4" id="KW-0472">Membrane</keyword>
<sequence>MNINKSHIPLIVTTLFGIILLALQKPVTDSLVKKSDKLDARYSKIYNIKSTHFLPEILNEISGFTWLSENVFACIQDEDGFIYIYDVAKKDMVSTIKFGTSGDYEGLAINNKDAYVMRSDGTIYGVEDFRSDSLHVTKYKTLFSGDHNIESLTYDKDNDRLLIAPKDEGLYNNNEKSIYQIPLQTLVMDSLPTIKIDLNAAIFKPYKHKKIHKTFNPSDIAIHPITKEIYVLEGKDPKLLILNSEGKLLHLHPLDKRKFGQPEGITFSPEGRLFISNEATKSGSASILEVELK</sequence>
<evidence type="ECO:0000313" key="6">
    <source>
        <dbReference type="Proteomes" id="UP000253436"/>
    </source>
</evidence>
<gene>
    <name evidence="5" type="ORF">DFQ08_105179</name>
</gene>
<evidence type="ECO:0000256" key="4">
    <source>
        <dbReference type="ARBA" id="ARBA00023136"/>
    </source>
</evidence>
<dbReference type="Gene3D" id="2.120.10.30">
    <property type="entry name" value="TolB, C-terminal domain"/>
    <property type="match status" value="1"/>
</dbReference>
<dbReference type="InterPro" id="IPR011042">
    <property type="entry name" value="6-blade_b-propeller_TolB-like"/>
</dbReference>
<evidence type="ECO:0000256" key="3">
    <source>
        <dbReference type="ARBA" id="ARBA00022475"/>
    </source>
</evidence>
<comment type="subcellular location">
    <subcellularLocation>
        <location evidence="1">Cell membrane</location>
    </subcellularLocation>
</comment>
<proteinExistence type="inferred from homology"/>
<comment type="caution">
    <text evidence="5">The sequence shown here is derived from an EMBL/GenBank/DDBJ whole genome shotgun (WGS) entry which is preliminary data.</text>
</comment>
<protein>
    <submittedName>
        <fullName evidence="5">SdiA-regulated protein</fullName>
    </submittedName>
</protein>
<dbReference type="SUPFAM" id="SSF101898">
    <property type="entry name" value="NHL repeat"/>
    <property type="match status" value="1"/>
</dbReference>
<organism evidence="5 6">
    <name type="scientific">Winogradskyella arenosi</name>
    <dbReference type="NCBI Taxonomy" id="533325"/>
    <lineage>
        <taxon>Bacteria</taxon>
        <taxon>Pseudomonadati</taxon>
        <taxon>Bacteroidota</taxon>
        <taxon>Flavobacteriia</taxon>
        <taxon>Flavobacteriales</taxon>
        <taxon>Flavobacteriaceae</taxon>
        <taxon>Winogradskyella</taxon>
    </lineage>
</organism>
<evidence type="ECO:0000256" key="2">
    <source>
        <dbReference type="ARBA" id="ARBA00009852"/>
    </source>
</evidence>
<accession>A0A368ZBP9</accession>
<name>A0A368ZBP9_9FLAO</name>
<dbReference type="RefSeq" id="WP_114310686.1">
    <property type="nucleotide sequence ID" value="NZ_QPJO01000005.1"/>
</dbReference>
<dbReference type="Proteomes" id="UP000253436">
    <property type="component" value="Unassembled WGS sequence"/>
</dbReference>
<dbReference type="OrthoDB" id="5292493at2"/>
<keyword evidence="6" id="KW-1185">Reference proteome</keyword>
<dbReference type="AlphaFoldDB" id="A0A368ZBP9"/>
<evidence type="ECO:0000256" key="1">
    <source>
        <dbReference type="ARBA" id="ARBA00004236"/>
    </source>
</evidence>
<dbReference type="EMBL" id="QPJO01000005">
    <property type="protein sequence ID" value="RCW90290.1"/>
    <property type="molecule type" value="Genomic_DNA"/>
</dbReference>
<reference evidence="5 6" key="1">
    <citation type="submission" date="2018-07" db="EMBL/GenBank/DDBJ databases">
        <title>Genomic Encyclopedia of Type Strains, Phase III (KMG-III): the genomes of soil and plant-associated and newly described type strains.</title>
        <authorList>
            <person name="Whitman W."/>
        </authorList>
    </citation>
    <scope>NUCLEOTIDE SEQUENCE [LARGE SCALE GENOMIC DNA]</scope>
    <source>
        <strain evidence="5 6">CECT 7958</strain>
    </source>
</reference>
<dbReference type="InterPro" id="IPR009722">
    <property type="entry name" value="YjiK/CarP"/>
</dbReference>
<dbReference type="Pfam" id="PF06977">
    <property type="entry name" value="SdiA-regulated"/>
    <property type="match status" value="1"/>
</dbReference>
<keyword evidence="3" id="KW-1003">Cell membrane</keyword>
<comment type="similarity">
    <text evidence="2">Belongs to the YjiK family.</text>
</comment>
<evidence type="ECO:0000313" key="5">
    <source>
        <dbReference type="EMBL" id="RCW90290.1"/>
    </source>
</evidence>